<dbReference type="VEuPathDB" id="TriTrypDB:TM35_000074720"/>
<comment type="caution">
    <text evidence="1">The sequence shown here is derived from an EMBL/GenBank/DDBJ whole genome shotgun (WGS) entry which is preliminary data.</text>
</comment>
<name>A0A1X0P2I9_9TRYP</name>
<dbReference type="GeneID" id="39983698"/>
<evidence type="ECO:0000313" key="1">
    <source>
        <dbReference type="EMBL" id="ORC91048.1"/>
    </source>
</evidence>
<dbReference type="RefSeq" id="XP_028885114.1">
    <property type="nucleotide sequence ID" value="XM_029023918.1"/>
</dbReference>
<reference evidence="1 2" key="1">
    <citation type="submission" date="2017-03" db="EMBL/GenBank/DDBJ databases">
        <title>An alternative strategy for trypanosome survival in the mammalian bloodstream revealed through genome and transcriptome analysis of the ubiquitous bovine parasite Trypanosoma (Megatrypanum) theileri.</title>
        <authorList>
            <person name="Kelly S."/>
            <person name="Ivens A."/>
            <person name="Mott A."/>
            <person name="O'Neill E."/>
            <person name="Emms D."/>
            <person name="Macleod O."/>
            <person name="Voorheis P."/>
            <person name="Matthews J."/>
            <person name="Matthews K."/>
            <person name="Carrington M."/>
        </authorList>
    </citation>
    <scope>NUCLEOTIDE SEQUENCE [LARGE SCALE GENOMIC DNA]</scope>
    <source>
        <strain evidence="1">Edinburgh</strain>
    </source>
</reference>
<dbReference type="EMBL" id="NBCO01000007">
    <property type="protein sequence ID" value="ORC91048.1"/>
    <property type="molecule type" value="Genomic_DNA"/>
</dbReference>
<dbReference type="AlphaFoldDB" id="A0A1X0P2I9"/>
<accession>A0A1X0P2I9</accession>
<sequence length="417" mass="47275">MQSSLEGKLEHDFTDDLPVDVALQYRILKKLLPSHGGECQHTDSAVSPFRHVNGNDRNGSIPHSIVSPCYLPPQSMVGFANQRRVTDYRQPPISSSLLLTSSSLSSSPLKISPGSVTESTEESERTLCEIERGGPILDQLVQDHLVYTQLYSLLKNTQKNAWDSLFDYETNQRDLIEKMSECTFDNGMLLLVKELLLQLSIYSKRTSTAEARERQLQSDMEELWLRNQQLKEQLRSIEFSRLSRVEGIQEQESTVHALEITQEELQMSRQIILELQQQLKDNEVSSKEALRSMMSEVEELKLQYCQLVNSQSNSIINVDRGSSMAPINTTIHTNTTNVTTVTNVPEFKENENGIMALRMQVEQLRHQLSLKDASINILNDELAELREVSRELGASQARVRTLERRLSATRASSGIRG</sequence>
<keyword evidence="2" id="KW-1185">Reference proteome</keyword>
<evidence type="ECO:0000313" key="2">
    <source>
        <dbReference type="Proteomes" id="UP000192257"/>
    </source>
</evidence>
<organism evidence="1 2">
    <name type="scientific">Trypanosoma theileri</name>
    <dbReference type="NCBI Taxonomy" id="67003"/>
    <lineage>
        <taxon>Eukaryota</taxon>
        <taxon>Discoba</taxon>
        <taxon>Euglenozoa</taxon>
        <taxon>Kinetoplastea</taxon>
        <taxon>Metakinetoplastina</taxon>
        <taxon>Trypanosomatida</taxon>
        <taxon>Trypanosomatidae</taxon>
        <taxon>Trypanosoma</taxon>
    </lineage>
</organism>
<proteinExistence type="predicted"/>
<dbReference type="Proteomes" id="UP000192257">
    <property type="component" value="Unassembled WGS sequence"/>
</dbReference>
<protein>
    <submittedName>
        <fullName evidence="1">Uncharacterized protein</fullName>
    </submittedName>
</protein>
<dbReference type="OrthoDB" id="247774at2759"/>
<gene>
    <name evidence="1" type="ORF">TM35_000074720</name>
</gene>